<dbReference type="PANTHER" id="PTHR46573">
    <property type="entry name" value="WD REPEAT, SAM AND U-BOX DOMAIN-CONTAINING PROTEIN 1"/>
    <property type="match status" value="1"/>
</dbReference>
<protein>
    <recommendedName>
        <fullName evidence="1">U-box domain-containing protein</fullName>
    </recommendedName>
</protein>
<keyword evidence="3" id="KW-1185">Reference proteome</keyword>
<reference evidence="2 3" key="1">
    <citation type="submission" date="2020-02" db="EMBL/GenBank/DDBJ databases">
        <title>Draft genome sequence of Haematococcus lacustris strain NIES-144.</title>
        <authorList>
            <person name="Morimoto D."/>
            <person name="Nakagawa S."/>
            <person name="Yoshida T."/>
            <person name="Sawayama S."/>
        </authorList>
    </citation>
    <scope>NUCLEOTIDE SEQUENCE [LARGE SCALE GENOMIC DNA]</scope>
    <source>
        <strain evidence="2 3">NIES-144</strain>
    </source>
</reference>
<name>A0A6A0A6F9_HAELA</name>
<dbReference type="InterPro" id="IPR003613">
    <property type="entry name" value="Ubox_domain"/>
</dbReference>
<comment type="caution">
    <text evidence="2">The sequence shown here is derived from an EMBL/GenBank/DDBJ whole genome shotgun (WGS) entry which is preliminary data.</text>
</comment>
<dbReference type="EMBL" id="BLLF01003758">
    <property type="protein sequence ID" value="GFH28139.1"/>
    <property type="molecule type" value="Genomic_DNA"/>
</dbReference>
<dbReference type="InterPro" id="IPR052085">
    <property type="entry name" value="WD-SAM-U-box"/>
</dbReference>
<dbReference type="Proteomes" id="UP000485058">
    <property type="component" value="Unassembled WGS sequence"/>
</dbReference>
<dbReference type="Pfam" id="PF04564">
    <property type="entry name" value="U-box"/>
    <property type="match status" value="1"/>
</dbReference>
<organism evidence="2 3">
    <name type="scientific">Haematococcus lacustris</name>
    <name type="common">Green alga</name>
    <name type="synonym">Haematococcus pluvialis</name>
    <dbReference type="NCBI Taxonomy" id="44745"/>
    <lineage>
        <taxon>Eukaryota</taxon>
        <taxon>Viridiplantae</taxon>
        <taxon>Chlorophyta</taxon>
        <taxon>core chlorophytes</taxon>
        <taxon>Chlorophyceae</taxon>
        <taxon>CS clade</taxon>
        <taxon>Chlamydomonadales</taxon>
        <taxon>Haematococcaceae</taxon>
        <taxon>Haematococcus</taxon>
    </lineage>
</organism>
<dbReference type="SMART" id="SM00504">
    <property type="entry name" value="Ubox"/>
    <property type="match status" value="1"/>
</dbReference>
<dbReference type="PANTHER" id="PTHR46573:SF1">
    <property type="entry name" value="WD REPEAT, SAM AND U-BOX DOMAIN-CONTAINING PROTEIN 1"/>
    <property type="match status" value="1"/>
</dbReference>
<dbReference type="GO" id="GO:0016567">
    <property type="term" value="P:protein ubiquitination"/>
    <property type="evidence" value="ECO:0007669"/>
    <property type="project" value="UniProtKB-UniPathway"/>
</dbReference>
<feature type="non-terminal residue" evidence="2">
    <location>
        <position position="1"/>
    </location>
</feature>
<dbReference type="AlphaFoldDB" id="A0A6A0A6F9"/>
<evidence type="ECO:0000313" key="3">
    <source>
        <dbReference type="Proteomes" id="UP000485058"/>
    </source>
</evidence>
<sequence length="77" mass="8525">MRDPVVAADGHSYEREALLKYLATGSLQSPVTRKKLTTTTLYPNHALRGVVEYMQASQRLQQVEAVRSHSARSGVTP</sequence>
<accession>A0A6A0A6F9</accession>
<dbReference type="UniPathway" id="UPA00143"/>
<dbReference type="PROSITE" id="PS51698">
    <property type="entry name" value="U_BOX"/>
    <property type="match status" value="1"/>
</dbReference>
<evidence type="ECO:0000259" key="1">
    <source>
        <dbReference type="PROSITE" id="PS51698"/>
    </source>
</evidence>
<feature type="domain" description="U-box" evidence="1">
    <location>
        <begin position="1"/>
        <end position="61"/>
    </location>
</feature>
<dbReference type="SUPFAM" id="SSF57850">
    <property type="entry name" value="RING/U-box"/>
    <property type="match status" value="1"/>
</dbReference>
<gene>
    <name evidence="2" type="ORF">HaLaN_26580</name>
</gene>
<dbReference type="InterPro" id="IPR013083">
    <property type="entry name" value="Znf_RING/FYVE/PHD"/>
</dbReference>
<proteinExistence type="predicted"/>
<dbReference type="Gene3D" id="3.30.40.10">
    <property type="entry name" value="Zinc/RING finger domain, C3HC4 (zinc finger)"/>
    <property type="match status" value="1"/>
</dbReference>
<dbReference type="GO" id="GO:0004842">
    <property type="term" value="F:ubiquitin-protein transferase activity"/>
    <property type="evidence" value="ECO:0007669"/>
    <property type="project" value="InterPro"/>
</dbReference>
<evidence type="ECO:0000313" key="2">
    <source>
        <dbReference type="EMBL" id="GFH28139.1"/>
    </source>
</evidence>